<evidence type="ECO:0000256" key="2">
    <source>
        <dbReference type="SAM" id="MobiDB-lite"/>
    </source>
</evidence>
<feature type="region of interest" description="Disordered" evidence="2">
    <location>
        <begin position="230"/>
        <end position="255"/>
    </location>
</feature>
<feature type="region of interest" description="Disordered" evidence="2">
    <location>
        <begin position="1"/>
        <end position="27"/>
    </location>
</feature>
<protein>
    <submittedName>
        <fullName evidence="4">Flagellar biosynthesis protein FlhB</fullName>
    </submittedName>
</protein>
<dbReference type="GO" id="GO:0005886">
    <property type="term" value="C:plasma membrane"/>
    <property type="evidence" value="ECO:0007669"/>
    <property type="project" value="TreeGrafter"/>
</dbReference>
<dbReference type="InterPro" id="IPR029025">
    <property type="entry name" value="T3SS_substrate_exporter_C"/>
</dbReference>
<evidence type="ECO:0000313" key="5">
    <source>
        <dbReference type="Proteomes" id="UP000501600"/>
    </source>
</evidence>
<accession>A0A6H2DH82</accession>
<sequence length="380" mass="41144">MAEESPGGGEKTEAPTPKKLEDSSKKGDVVQSRDLGGAMIIFVGTVAFLMFGGMLYGALANMVTSALIIHPEDIEAFDVGGRSAALVSSIVPEFMSLFALLMVAAVATPAMLGSLGFRWSAMKPKPSKLDPIKGLKRIFGSNGVMELGKSLMKIILIGAVGGSVLYTHLDQIAQLAAQDLNNAIESFASLFMKLLIGICVSMVLIAMIDVPIQLFQRGKRLKMTKQEIKDEYKESEGSPDVRALQRQRRSEMLNDSTRKAVSEATVILVNPTHFAVALRYDRDKDMAPVVLGKGCDAIALAMREMAGELGKPVMEYPDLTRSIYYTSDVGDVIDDRLYAAVAMILSFLIQLDAKLVSPVHKPKILLPDDVKYSVDGARLA</sequence>
<dbReference type="PRINTS" id="PR00950">
    <property type="entry name" value="TYPE3IMSPROT"/>
</dbReference>
<comment type="similarity">
    <text evidence="1">Belongs to the type III secretion exporter family.</text>
</comment>
<dbReference type="EMBL" id="CP051217">
    <property type="protein sequence ID" value="QJB68029.1"/>
    <property type="molecule type" value="Genomic_DNA"/>
</dbReference>
<feature type="transmembrane region" description="Helical" evidence="3">
    <location>
        <begin position="151"/>
        <end position="169"/>
    </location>
</feature>
<organism evidence="4 5">
    <name type="scientific">Parasphingorhabdus halotolerans</name>
    <dbReference type="NCBI Taxonomy" id="2725558"/>
    <lineage>
        <taxon>Bacteria</taxon>
        <taxon>Pseudomonadati</taxon>
        <taxon>Pseudomonadota</taxon>
        <taxon>Alphaproteobacteria</taxon>
        <taxon>Sphingomonadales</taxon>
        <taxon>Sphingomonadaceae</taxon>
        <taxon>Parasphingorhabdus</taxon>
    </lineage>
</organism>
<keyword evidence="4" id="KW-0282">Flagellum</keyword>
<keyword evidence="3" id="KW-0812">Transmembrane</keyword>
<dbReference type="SUPFAM" id="SSF160544">
    <property type="entry name" value="EscU C-terminal domain-like"/>
    <property type="match status" value="1"/>
</dbReference>
<evidence type="ECO:0000256" key="3">
    <source>
        <dbReference type="SAM" id="Phobius"/>
    </source>
</evidence>
<dbReference type="KEGG" id="phao:HF685_00830"/>
<dbReference type="Proteomes" id="UP000501600">
    <property type="component" value="Chromosome"/>
</dbReference>
<feature type="transmembrane region" description="Helical" evidence="3">
    <location>
        <begin position="189"/>
        <end position="215"/>
    </location>
</feature>
<keyword evidence="4" id="KW-0966">Cell projection</keyword>
<proteinExistence type="inferred from homology"/>
<dbReference type="GO" id="GO:0009306">
    <property type="term" value="P:protein secretion"/>
    <property type="evidence" value="ECO:0007669"/>
    <property type="project" value="InterPro"/>
</dbReference>
<dbReference type="AlphaFoldDB" id="A0A6H2DH82"/>
<name>A0A6H2DH82_9SPHN</name>
<keyword evidence="3" id="KW-0472">Membrane</keyword>
<evidence type="ECO:0000256" key="1">
    <source>
        <dbReference type="ARBA" id="ARBA00010690"/>
    </source>
</evidence>
<dbReference type="Gene3D" id="3.40.1690.10">
    <property type="entry name" value="secretion proteins EscU"/>
    <property type="match status" value="1"/>
</dbReference>
<keyword evidence="4" id="KW-0969">Cilium</keyword>
<dbReference type="PANTHER" id="PTHR30531:SF12">
    <property type="entry name" value="FLAGELLAR BIOSYNTHETIC PROTEIN FLHB"/>
    <property type="match status" value="1"/>
</dbReference>
<dbReference type="PANTHER" id="PTHR30531">
    <property type="entry name" value="FLAGELLAR BIOSYNTHETIC PROTEIN FLHB"/>
    <property type="match status" value="1"/>
</dbReference>
<keyword evidence="5" id="KW-1185">Reference proteome</keyword>
<dbReference type="Pfam" id="PF01312">
    <property type="entry name" value="Bac_export_2"/>
    <property type="match status" value="1"/>
</dbReference>
<dbReference type="RefSeq" id="WP_168817756.1">
    <property type="nucleotide sequence ID" value="NZ_CP051217.1"/>
</dbReference>
<reference evidence="4 5" key="1">
    <citation type="submission" date="2020-04" db="EMBL/GenBank/DDBJ databases">
        <title>Genome sequence for Sphingorhabdus sp. strain M1.</title>
        <authorList>
            <person name="Park S.-J."/>
        </authorList>
    </citation>
    <scope>NUCLEOTIDE SEQUENCE [LARGE SCALE GENOMIC DNA]</scope>
    <source>
        <strain evidence="4 5">JK6</strain>
    </source>
</reference>
<feature type="transmembrane region" description="Helical" evidence="3">
    <location>
        <begin position="94"/>
        <end position="117"/>
    </location>
</feature>
<feature type="transmembrane region" description="Helical" evidence="3">
    <location>
        <begin position="35"/>
        <end position="59"/>
    </location>
</feature>
<gene>
    <name evidence="4" type="ORF">HF685_00830</name>
</gene>
<dbReference type="InterPro" id="IPR006135">
    <property type="entry name" value="T3SS_substrate_exporter"/>
</dbReference>
<keyword evidence="3" id="KW-1133">Transmembrane helix</keyword>
<evidence type="ECO:0000313" key="4">
    <source>
        <dbReference type="EMBL" id="QJB68029.1"/>
    </source>
</evidence>
<feature type="compositionally biased region" description="Basic and acidic residues" evidence="2">
    <location>
        <begin position="10"/>
        <end position="27"/>
    </location>
</feature>